<protein>
    <submittedName>
        <fullName evidence="1">Uncharacterized protein</fullName>
    </submittedName>
</protein>
<evidence type="ECO:0000313" key="1">
    <source>
        <dbReference type="EMBL" id="DAF52740.1"/>
    </source>
</evidence>
<sequence length="30" mass="3810">MFILNYLPLNYFTFIKLYDKLLLTIEQRRE</sequence>
<proteinExistence type="predicted"/>
<reference evidence="1" key="1">
    <citation type="journal article" date="2021" name="Proc. Natl. Acad. Sci. U.S.A.">
        <title>A Catalog of Tens of Thousands of Viruses from Human Metagenomes Reveals Hidden Associations with Chronic Diseases.</title>
        <authorList>
            <person name="Tisza M.J."/>
            <person name="Buck C.B."/>
        </authorList>
    </citation>
    <scope>NUCLEOTIDE SEQUENCE</scope>
    <source>
        <strain evidence="1">CtqSm5</strain>
    </source>
</reference>
<dbReference type="EMBL" id="BK032642">
    <property type="protein sequence ID" value="DAF52740.1"/>
    <property type="molecule type" value="Genomic_DNA"/>
</dbReference>
<name>A0A8S5SNV5_9CAUD</name>
<organism evidence="1">
    <name type="scientific">Siphoviridae sp. ctqSm5</name>
    <dbReference type="NCBI Taxonomy" id="2827949"/>
    <lineage>
        <taxon>Viruses</taxon>
        <taxon>Duplodnaviria</taxon>
        <taxon>Heunggongvirae</taxon>
        <taxon>Uroviricota</taxon>
        <taxon>Caudoviricetes</taxon>
    </lineage>
</organism>
<accession>A0A8S5SNV5</accession>